<name>A0A5B7J6Z5_PORTR</name>
<keyword evidence="2" id="KW-1185">Reference proteome</keyword>
<evidence type="ECO:0000313" key="2">
    <source>
        <dbReference type="Proteomes" id="UP000324222"/>
    </source>
</evidence>
<protein>
    <submittedName>
        <fullName evidence="1">Uncharacterized protein</fullName>
    </submittedName>
</protein>
<evidence type="ECO:0000313" key="1">
    <source>
        <dbReference type="EMBL" id="MPC90539.1"/>
    </source>
</evidence>
<accession>A0A5B7J6Z5</accession>
<reference evidence="1 2" key="1">
    <citation type="submission" date="2019-05" db="EMBL/GenBank/DDBJ databases">
        <title>Another draft genome of Portunus trituberculatus and its Hox gene families provides insights of decapod evolution.</title>
        <authorList>
            <person name="Jeong J.-H."/>
            <person name="Song I."/>
            <person name="Kim S."/>
            <person name="Choi T."/>
            <person name="Kim D."/>
            <person name="Ryu S."/>
            <person name="Kim W."/>
        </authorList>
    </citation>
    <scope>NUCLEOTIDE SEQUENCE [LARGE SCALE GENOMIC DNA]</scope>
    <source>
        <tissue evidence="1">Muscle</tissue>
    </source>
</reference>
<comment type="caution">
    <text evidence="1">The sequence shown here is derived from an EMBL/GenBank/DDBJ whole genome shotgun (WGS) entry which is preliminary data.</text>
</comment>
<dbReference type="Proteomes" id="UP000324222">
    <property type="component" value="Unassembled WGS sequence"/>
</dbReference>
<sequence length="39" mass="4356">MSQNNCLNQGSRGRVEPMILHQGFRNMSPLLEISLPGMV</sequence>
<dbReference type="AlphaFoldDB" id="A0A5B7J6Z5"/>
<dbReference type="EMBL" id="VSRR010084734">
    <property type="protein sequence ID" value="MPC90539.1"/>
    <property type="molecule type" value="Genomic_DNA"/>
</dbReference>
<gene>
    <name evidence="1" type="ORF">E2C01_085530</name>
</gene>
<organism evidence="1 2">
    <name type="scientific">Portunus trituberculatus</name>
    <name type="common">Swimming crab</name>
    <name type="synonym">Neptunus trituberculatus</name>
    <dbReference type="NCBI Taxonomy" id="210409"/>
    <lineage>
        <taxon>Eukaryota</taxon>
        <taxon>Metazoa</taxon>
        <taxon>Ecdysozoa</taxon>
        <taxon>Arthropoda</taxon>
        <taxon>Crustacea</taxon>
        <taxon>Multicrustacea</taxon>
        <taxon>Malacostraca</taxon>
        <taxon>Eumalacostraca</taxon>
        <taxon>Eucarida</taxon>
        <taxon>Decapoda</taxon>
        <taxon>Pleocyemata</taxon>
        <taxon>Brachyura</taxon>
        <taxon>Eubrachyura</taxon>
        <taxon>Portunoidea</taxon>
        <taxon>Portunidae</taxon>
        <taxon>Portuninae</taxon>
        <taxon>Portunus</taxon>
    </lineage>
</organism>
<proteinExistence type="predicted"/>